<proteinExistence type="predicted"/>
<protein>
    <recommendedName>
        <fullName evidence="4">SPW repeat-containing protein</fullName>
    </recommendedName>
</protein>
<name>A0ABW9E614_9BURK</name>
<feature type="transmembrane region" description="Helical" evidence="1">
    <location>
        <begin position="63"/>
        <end position="83"/>
    </location>
</feature>
<gene>
    <name evidence="2" type="ORF">PQQ63_37705</name>
</gene>
<accession>A0ABW9E614</accession>
<evidence type="ECO:0000313" key="2">
    <source>
        <dbReference type="EMBL" id="MFM0642419.1"/>
    </source>
</evidence>
<dbReference type="Proteomes" id="UP001629432">
    <property type="component" value="Unassembled WGS sequence"/>
</dbReference>
<feature type="transmembrane region" description="Helical" evidence="1">
    <location>
        <begin position="6"/>
        <end position="24"/>
    </location>
</feature>
<sequence>MSIPILNLLFGMGFVIWFGVNIFARSAQRGIDFLWLFVGAVVCLIGIALPAFTHDHTSYATDWFWGVILNLLVGVCILGGRLWHLFQADPEPRQ</sequence>
<keyword evidence="1" id="KW-0812">Transmembrane</keyword>
<keyword evidence="1" id="KW-0472">Membrane</keyword>
<keyword evidence="1" id="KW-1133">Transmembrane helix</keyword>
<dbReference type="EMBL" id="JAQQCF010000072">
    <property type="protein sequence ID" value="MFM0642419.1"/>
    <property type="molecule type" value="Genomic_DNA"/>
</dbReference>
<organism evidence="2 3">
    <name type="scientific">Paraburkholderia metrosideri</name>
    <dbReference type="NCBI Taxonomy" id="580937"/>
    <lineage>
        <taxon>Bacteria</taxon>
        <taxon>Pseudomonadati</taxon>
        <taxon>Pseudomonadota</taxon>
        <taxon>Betaproteobacteria</taxon>
        <taxon>Burkholderiales</taxon>
        <taxon>Burkholderiaceae</taxon>
        <taxon>Paraburkholderia</taxon>
    </lineage>
</organism>
<comment type="caution">
    <text evidence="2">The sequence shown here is derived from an EMBL/GenBank/DDBJ whole genome shotgun (WGS) entry which is preliminary data.</text>
</comment>
<feature type="transmembrane region" description="Helical" evidence="1">
    <location>
        <begin position="33"/>
        <end position="51"/>
    </location>
</feature>
<keyword evidence="3" id="KW-1185">Reference proteome</keyword>
<dbReference type="RefSeq" id="WP_408341024.1">
    <property type="nucleotide sequence ID" value="NZ_JAQQCF010000072.1"/>
</dbReference>
<evidence type="ECO:0000313" key="3">
    <source>
        <dbReference type="Proteomes" id="UP001629432"/>
    </source>
</evidence>
<evidence type="ECO:0000256" key="1">
    <source>
        <dbReference type="SAM" id="Phobius"/>
    </source>
</evidence>
<reference evidence="2 3" key="1">
    <citation type="journal article" date="2024" name="Chem. Sci.">
        <title>Discovery of megapolipeptins by genome mining of a Burkholderiales bacteria collection.</title>
        <authorList>
            <person name="Paulo B.S."/>
            <person name="Recchia M.J.J."/>
            <person name="Lee S."/>
            <person name="Fergusson C.H."/>
            <person name="Romanowski S.B."/>
            <person name="Hernandez A."/>
            <person name="Krull N."/>
            <person name="Liu D.Y."/>
            <person name="Cavanagh H."/>
            <person name="Bos A."/>
            <person name="Gray C.A."/>
            <person name="Murphy B.T."/>
            <person name="Linington R.G."/>
            <person name="Eustaquio A.S."/>
        </authorList>
    </citation>
    <scope>NUCLEOTIDE SEQUENCE [LARGE SCALE GENOMIC DNA]</scope>
    <source>
        <strain evidence="2 3">RL17-338-BIC-A</strain>
    </source>
</reference>
<evidence type="ECO:0008006" key="4">
    <source>
        <dbReference type="Google" id="ProtNLM"/>
    </source>
</evidence>